<gene>
    <name evidence="2" type="ORF">BO71DRAFT_435631</name>
</gene>
<reference evidence="2 3" key="1">
    <citation type="submission" date="2018-02" db="EMBL/GenBank/DDBJ databases">
        <title>The genomes of Aspergillus section Nigri reveals drivers in fungal speciation.</title>
        <authorList>
            <consortium name="DOE Joint Genome Institute"/>
            <person name="Vesth T.C."/>
            <person name="Nybo J."/>
            <person name="Theobald S."/>
            <person name="Brandl J."/>
            <person name="Frisvad J.C."/>
            <person name="Nielsen K.F."/>
            <person name="Lyhne E.K."/>
            <person name="Kogle M.E."/>
            <person name="Kuo A."/>
            <person name="Riley R."/>
            <person name="Clum A."/>
            <person name="Nolan M."/>
            <person name="Lipzen A."/>
            <person name="Salamov A."/>
            <person name="Henrissat B."/>
            <person name="Wiebenga A."/>
            <person name="De vries R.P."/>
            <person name="Grigoriev I.V."/>
            <person name="Mortensen U.H."/>
            <person name="Andersen M.R."/>
            <person name="Baker S.E."/>
        </authorList>
    </citation>
    <scope>NUCLEOTIDE SEQUENCE [LARGE SCALE GENOMIC DNA]</scope>
    <source>
        <strain evidence="2 3">CBS 707.79</strain>
    </source>
</reference>
<sequence>MPSDERPPSAAGKNGGACLPRVVATSRPVLQATSQQRSFSSHHSPRGRLQSDWKPRGATSSRLRRRQWRAEPVPRSRPPRSPLGVTMYDIPVNQHPWSGTVGAERIQPGAYELRLVLSDDREAAPSRYPTGPSPLLDNGLTENVPSRPSLPGCGPEFPVWRDPAGIGRYRGQWHKNYRGRINFVAAWPGYPGEGGARISDAPRDSLPILMPG</sequence>
<dbReference type="VEuPathDB" id="FungiDB:BO71DRAFT_435631"/>
<evidence type="ECO:0000313" key="3">
    <source>
        <dbReference type="Proteomes" id="UP000247810"/>
    </source>
</evidence>
<name>A0A319CUX2_9EURO</name>
<dbReference type="Proteomes" id="UP000247810">
    <property type="component" value="Unassembled WGS sequence"/>
</dbReference>
<evidence type="ECO:0000313" key="2">
    <source>
        <dbReference type="EMBL" id="PYH88560.1"/>
    </source>
</evidence>
<organism evidence="2 3">
    <name type="scientific">Aspergillus ellipticus CBS 707.79</name>
    <dbReference type="NCBI Taxonomy" id="1448320"/>
    <lineage>
        <taxon>Eukaryota</taxon>
        <taxon>Fungi</taxon>
        <taxon>Dikarya</taxon>
        <taxon>Ascomycota</taxon>
        <taxon>Pezizomycotina</taxon>
        <taxon>Eurotiomycetes</taxon>
        <taxon>Eurotiomycetidae</taxon>
        <taxon>Eurotiales</taxon>
        <taxon>Aspergillaceae</taxon>
        <taxon>Aspergillus</taxon>
        <taxon>Aspergillus subgen. Circumdati</taxon>
    </lineage>
</organism>
<dbReference type="AlphaFoldDB" id="A0A319CUX2"/>
<feature type="region of interest" description="Disordered" evidence="1">
    <location>
        <begin position="1"/>
        <end position="82"/>
    </location>
</feature>
<protein>
    <submittedName>
        <fullName evidence="2">Uncharacterized protein</fullName>
    </submittedName>
</protein>
<evidence type="ECO:0000256" key="1">
    <source>
        <dbReference type="SAM" id="MobiDB-lite"/>
    </source>
</evidence>
<proteinExistence type="predicted"/>
<feature type="compositionally biased region" description="Polar residues" evidence="1">
    <location>
        <begin position="31"/>
        <end position="42"/>
    </location>
</feature>
<accession>A0A319CUX2</accession>
<keyword evidence="3" id="KW-1185">Reference proteome</keyword>
<dbReference type="EMBL" id="KZ826082">
    <property type="protein sequence ID" value="PYH88560.1"/>
    <property type="molecule type" value="Genomic_DNA"/>
</dbReference>